<dbReference type="AlphaFoldDB" id="A0A8H4W662"/>
<sequence>MYKLKAGLPALEIEEIKSGLYHLNLHIVTGRKLPKPYTGDLLADGTRQEMSPPTYDAIARFDAGKEASIILKSFTTLQGVPGQIPGDKAYCGVVKLQLSEMVTR</sequence>
<organism evidence="1 2">
    <name type="scientific">Cudoniella acicularis</name>
    <dbReference type="NCBI Taxonomy" id="354080"/>
    <lineage>
        <taxon>Eukaryota</taxon>
        <taxon>Fungi</taxon>
        <taxon>Dikarya</taxon>
        <taxon>Ascomycota</taxon>
        <taxon>Pezizomycotina</taxon>
        <taxon>Leotiomycetes</taxon>
        <taxon>Helotiales</taxon>
        <taxon>Tricladiaceae</taxon>
        <taxon>Cudoniella</taxon>
    </lineage>
</organism>
<evidence type="ECO:0000313" key="2">
    <source>
        <dbReference type="Proteomes" id="UP000566819"/>
    </source>
</evidence>
<evidence type="ECO:0000313" key="1">
    <source>
        <dbReference type="EMBL" id="KAF4635743.1"/>
    </source>
</evidence>
<name>A0A8H4W662_9HELO</name>
<protein>
    <submittedName>
        <fullName evidence="1">Uncharacterized protein</fullName>
    </submittedName>
</protein>
<keyword evidence="2" id="KW-1185">Reference proteome</keyword>
<dbReference type="EMBL" id="JAAMPI010000101">
    <property type="protein sequence ID" value="KAF4635743.1"/>
    <property type="molecule type" value="Genomic_DNA"/>
</dbReference>
<accession>A0A8H4W662</accession>
<proteinExistence type="predicted"/>
<gene>
    <name evidence="1" type="ORF">G7Y89_g2346</name>
</gene>
<reference evidence="1 2" key="1">
    <citation type="submission" date="2020-03" db="EMBL/GenBank/DDBJ databases">
        <title>Draft Genome Sequence of Cudoniella acicularis.</title>
        <authorList>
            <person name="Buettner E."/>
            <person name="Kellner H."/>
        </authorList>
    </citation>
    <scope>NUCLEOTIDE SEQUENCE [LARGE SCALE GENOMIC DNA]</scope>
    <source>
        <strain evidence="1 2">DSM 108380</strain>
    </source>
</reference>
<comment type="caution">
    <text evidence="1">The sequence shown here is derived from an EMBL/GenBank/DDBJ whole genome shotgun (WGS) entry which is preliminary data.</text>
</comment>
<dbReference type="Proteomes" id="UP000566819">
    <property type="component" value="Unassembled WGS sequence"/>
</dbReference>